<accession>A0A2Z5H3H9</accession>
<evidence type="ECO:0008006" key="3">
    <source>
        <dbReference type="Google" id="ProtNLM"/>
    </source>
</evidence>
<dbReference type="GeneID" id="54995235"/>
<name>A0A2Z5H3H9_9CAUD</name>
<sequence length="150" mass="16832">MIYTNEPANKFYVLVSAARANLSDMVNMARQLDLKALLQAEPEYYGVLECTGLTGCYREEGQEVATTERTYRVLCDNKAQAINVARLACNDFEQDCVMVYKSQTHTAGLLFCKGLEGYKATRLNGSFQQVDAPEGECYTMDAEGRIWEVI</sequence>
<organism evidence="1 2">
    <name type="scientific">Escherichia phage SRT7</name>
    <dbReference type="NCBI Taxonomy" id="2268589"/>
    <lineage>
        <taxon>Viruses</taxon>
        <taxon>Duplodnaviria</taxon>
        <taxon>Heunggongvirae</taxon>
        <taxon>Uroviricota</taxon>
        <taxon>Caudoviricetes</taxon>
        <taxon>Autographivirales</taxon>
        <taxon>Autotranscriptaviridae</taxon>
        <taxon>Studiervirinae</taxon>
        <taxon>Foetvirus</taxon>
        <taxon>Foetvirus P1723</taxon>
        <taxon>Foetvirus SRT7</taxon>
    </lineage>
</organism>
<keyword evidence="2" id="KW-1185">Reference proteome</keyword>
<evidence type="ECO:0000313" key="2">
    <source>
        <dbReference type="Proteomes" id="UP000252591"/>
    </source>
</evidence>
<dbReference type="RefSeq" id="YP_009804641.1">
    <property type="nucleotide sequence ID" value="NC_048002.1"/>
</dbReference>
<dbReference type="SMR" id="A0A2Z5H3H9"/>
<dbReference type="Proteomes" id="UP000252591">
    <property type="component" value="Segment"/>
</dbReference>
<proteinExistence type="predicted"/>
<evidence type="ECO:0000313" key="1">
    <source>
        <dbReference type="EMBL" id="AXC34611.1"/>
    </source>
</evidence>
<dbReference type="InterPro" id="IPR057548">
    <property type="entry name" value="S-AdoMet_lyase-like"/>
</dbReference>
<dbReference type="EMBL" id="MH370477">
    <property type="protein sequence ID" value="AXC34611.1"/>
    <property type="molecule type" value="Genomic_DNA"/>
</dbReference>
<reference evidence="1" key="1">
    <citation type="submission" date="2018-05" db="EMBL/GenBank/DDBJ databases">
        <title>Genome sequence of Escherichia coli phage SRT7.</title>
        <authorList>
            <person name="Fan X."/>
            <person name="Zhao K."/>
            <person name="Song S."/>
            <person name="Zhao Z."/>
        </authorList>
    </citation>
    <scope>NUCLEOTIDE SEQUENCE [LARGE SCALE GENOMIC DNA]</scope>
</reference>
<dbReference type="Pfam" id="PF23780">
    <property type="entry name" value="S-AdoMet_lyase"/>
    <property type="match status" value="1"/>
</dbReference>
<protein>
    <recommendedName>
        <fullName evidence="3">S-adenosyl-L-methionine hydrolase</fullName>
    </recommendedName>
</protein>
<dbReference type="KEGG" id="vg:54995235"/>